<dbReference type="EMBL" id="BQNB010018096">
    <property type="protein sequence ID" value="GJT70644.1"/>
    <property type="molecule type" value="Genomic_DNA"/>
</dbReference>
<feature type="region of interest" description="Disordered" evidence="1">
    <location>
        <begin position="77"/>
        <end position="101"/>
    </location>
</feature>
<evidence type="ECO:0000256" key="1">
    <source>
        <dbReference type="SAM" id="MobiDB-lite"/>
    </source>
</evidence>
<organism evidence="2 3">
    <name type="scientific">Tanacetum coccineum</name>
    <dbReference type="NCBI Taxonomy" id="301880"/>
    <lineage>
        <taxon>Eukaryota</taxon>
        <taxon>Viridiplantae</taxon>
        <taxon>Streptophyta</taxon>
        <taxon>Embryophyta</taxon>
        <taxon>Tracheophyta</taxon>
        <taxon>Spermatophyta</taxon>
        <taxon>Magnoliopsida</taxon>
        <taxon>eudicotyledons</taxon>
        <taxon>Gunneridae</taxon>
        <taxon>Pentapetalae</taxon>
        <taxon>asterids</taxon>
        <taxon>campanulids</taxon>
        <taxon>Asterales</taxon>
        <taxon>Asteraceae</taxon>
        <taxon>Asteroideae</taxon>
        <taxon>Anthemideae</taxon>
        <taxon>Anthemidinae</taxon>
        <taxon>Tanacetum</taxon>
    </lineage>
</organism>
<dbReference type="PANTHER" id="PTHR37722">
    <property type="entry name" value="OS01G0167700 PROTEIN"/>
    <property type="match status" value="1"/>
</dbReference>
<feature type="compositionally biased region" description="Polar residues" evidence="1">
    <location>
        <begin position="660"/>
        <end position="669"/>
    </location>
</feature>
<feature type="region of interest" description="Disordered" evidence="1">
    <location>
        <begin position="1"/>
        <end position="35"/>
    </location>
</feature>
<keyword evidence="3" id="KW-1185">Reference proteome</keyword>
<feature type="compositionally biased region" description="Basic and acidic residues" evidence="1">
    <location>
        <begin position="672"/>
        <end position="690"/>
    </location>
</feature>
<evidence type="ECO:0000313" key="3">
    <source>
        <dbReference type="Proteomes" id="UP001151760"/>
    </source>
</evidence>
<feature type="compositionally biased region" description="Basic and acidic residues" evidence="1">
    <location>
        <begin position="9"/>
        <end position="24"/>
    </location>
</feature>
<feature type="region of interest" description="Disordered" evidence="1">
    <location>
        <begin position="536"/>
        <end position="691"/>
    </location>
</feature>
<feature type="compositionally biased region" description="Basic and acidic residues" evidence="1">
    <location>
        <begin position="542"/>
        <end position="562"/>
    </location>
</feature>
<gene>
    <name evidence="2" type="ORF">Tco_1029930</name>
</gene>
<protein>
    <submittedName>
        <fullName evidence="2">Uncharacterized protein</fullName>
    </submittedName>
</protein>
<sequence>MSTQKRQKQYFEQRKRQQQLEEHNPSVSVPFTRSHETNRSLDVLSMLNLSKNGQDCTSRFPEGIASSPFEERLCPQKFSSDFSSRGPPDASRRNNANDPVKMTTDYSELSVIDMLGDDGQFSSSKGNFVRENHVSFSVEGLGKVEMETPAHSPHPTRNMSYGCPALPKNSKRSHTSRNLKFSLEDQFPEMDDVAFGVDVQTDASSLKLPPYLVEPHQNLKQKTMVGEECFLHAAKDFSSNDEYYDRRVEQDRFKWHDMHQGMIHSSNLLFPENSRILDENFLDDTYGLSRKSWPHDLDLSMVNHMRSRKYDKPDFSFEGLQTQRNRASSKAACSFNMSELSSPYKHQREHSYDFMTADMSCYPTTRRNSDFSDMTHSSAWSSFATEDARDYPNFLSKDACISPAVWCEESKNPPFNSTERQKIRVHEADYRSPVNKFSMKRNSFRMSDFSSAGDDWLYGEQCNLENKKSDYASMNASKTRKPTPFSYKHWTEEPLDSDFNPKYSADYKSSEHDAFNDNLFSNKVAFCQQVSPGHSSPIIRNNNEECGHHESYNDDPLKEENISPKIQYQESVSTGTQSATLPSVSSTLDQSNYSSSANGSPVNVVDSEDNQSQFDESKIKTPEMTPRPHAALSPLRSEGGSSSVAMPHEPEGDGSKEHSNGTQTSLSSLNKHKAEDSGDGKGDLKQEGPHHNLGQSRQVMMLGRFVLQLICKDSPLLAVETAFDILAS</sequence>
<proteinExistence type="predicted"/>
<dbReference type="PANTHER" id="PTHR37722:SF2">
    <property type="entry name" value="OS01G0167700 PROTEIN"/>
    <property type="match status" value="1"/>
</dbReference>
<name>A0ABQ5G4Y3_9ASTR</name>
<accession>A0ABQ5G4Y3</accession>
<reference evidence="2" key="1">
    <citation type="journal article" date="2022" name="Int. J. Mol. Sci.">
        <title>Draft Genome of Tanacetum Coccineum: Genomic Comparison of Closely Related Tanacetum-Family Plants.</title>
        <authorList>
            <person name="Yamashiro T."/>
            <person name="Shiraishi A."/>
            <person name="Nakayama K."/>
            <person name="Satake H."/>
        </authorList>
    </citation>
    <scope>NUCLEOTIDE SEQUENCE</scope>
</reference>
<dbReference type="Proteomes" id="UP001151760">
    <property type="component" value="Unassembled WGS sequence"/>
</dbReference>
<evidence type="ECO:0000313" key="2">
    <source>
        <dbReference type="EMBL" id="GJT70644.1"/>
    </source>
</evidence>
<feature type="compositionally biased region" description="Basic and acidic residues" evidence="1">
    <location>
        <begin position="648"/>
        <end position="659"/>
    </location>
</feature>
<feature type="compositionally biased region" description="Polar residues" evidence="1">
    <location>
        <begin position="564"/>
        <end position="601"/>
    </location>
</feature>
<comment type="caution">
    <text evidence="2">The sequence shown here is derived from an EMBL/GenBank/DDBJ whole genome shotgun (WGS) entry which is preliminary data.</text>
</comment>
<reference evidence="2" key="2">
    <citation type="submission" date="2022-01" db="EMBL/GenBank/DDBJ databases">
        <authorList>
            <person name="Yamashiro T."/>
            <person name="Shiraishi A."/>
            <person name="Satake H."/>
            <person name="Nakayama K."/>
        </authorList>
    </citation>
    <scope>NUCLEOTIDE SEQUENCE</scope>
</reference>